<evidence type="ECO:0000256" key="1">
    <source>
        <dbReference type="ARBA" id="ARBA00023172"/>
    </source>
</evidence>
<evidence type="ECO:0000256" key="2">
    <source>
        <dbReference type="SAM" id="Phobius"/>
    </source>
</evidence>
<evidence type="ECO:0000313" key="4">
    <source>
        <dbReference type="Proteomes" id="UP000507470"/>
    </source>
</evidence>
<keyword evidence="4" id="KW-1185">Reference proteome</keyword>
<name>A0A6J8CQ81_MYTCO</name>
<dbReference type="InterPro" id="IPR013762">
    <property type="entry name" value="Integrase-like_cat_sf"/>
</dbReference>
<sequence length="222" mass="25103">MKTKHNETSNVDEIPPQELDRCLGFFFISTTKERKTNGTIEYEPTSLKSIQQKKTRNKKKDDSPFYIQATTFQDDKYGSKLLWYKGQRLGTKSISKIIKSMATEELPNNDKRLTGHSARKGSIQKQNDAGVQNTEIVQRTGHKNVNSLLSYSKTSLEQQKKTSLMLSTTSNPINHPTISNCKTSTKPVETITQSQSTEIIRPITVISLSIMGILIFLTFILQ</sequence>
<dbReference type="OrthoDB" id="6092742at2759"/>
<evidence type="ECO:0008006" key="5">
    <source>
        <dbReference type="Google" id="ProtNLM"/>
    </source>
</evidence>
<dbReference type="InterPro" id="IPR011010">
    <property type="entry name" value="DNA_brk_join_enz"/>
</dbReference>
<protein>
    <recommendedName>
        <fullName evidence="5">DUF3504 domain-containing protein</fullName>
    </recommendedName>
</protein>
<keyword evidence="2" id="KW-0472">Membrane</keyword>
<dbReference type="Proteomes" id="UP000507470">
    <property type="component" value="Unassembled WGS sequence"/>
</dbReference>
<dbReference type="Gene3D" id="1.10.443.10">
    <property type="entry name" value="Intergrase catalytic core"/>
    <property type="match status" value="1"/>
</dbReference>
<feature type="transmembrane region" description="Helical" evidence="2">
    <location>
        <begin position="199"/>
        <end position="221"/>
    </location>
</feature>
<dbReference type="GO" id="GO:0006310">
    <property type="term" value="P:DNA recombination"/>
    <property type="evidence" value="ECO:0007669"/>
    <property type="project" value="UniProtKB-KW"/>
</dbReference>
<dbReference type="GO" id="GO:0015074">
    <property type="term" value="P:DNA integration"/>
    <property type="evidence" value="ECO:0007669"/>
    <property type="project" value="InterPro"/>
</dbReference>
<dbReference type="EMBL" id="CACVKT020005709">
    <property type="protein sequence ID" value="CAC5397626.1"/>
    <property type="molecule type" value="Genomic_DNA"/>
</dbReference>
<dbReference type="GO" id="GO:0003677">
    <property type="term" value="F:DNA binding"/>
    <property type="evidence" value="ECO:0007669"/>
    <property type="project" value="InterPro"/>
</dbReference>
<dbReference type="SUPFAM" id="SSF56349">
    <property type="entry name" value="DNA breaking-rejoining enzymes"/>
    <property type="match status" value="1"/>
</dbReference>
<dbReference type="PANTHER" id="PTHR46963:SF2">
    <property type="match status" value="1"/>
</dbReference>
<dbReference type="InterPro" id="IPR042838">
    <property type="entry name" value="KIAA1958"/>
</dbReference>
<keyword evidence="2" id="KW-1133">Transmembrane helix</keyword>
<evidence type="ECO:0000313" key="3">
    <source>
        <dbReference type="EMBL" id="CAC5397626.1"/>
    </source>
</evidence>
<dbReference type="AlphaFoldDB" id="A0A6J8CQ81"/>
<reference evidence="3 4" key="1">
    <citation type="submission" date="2020-06" db="EMBL/GenBank/DDBJ databases">
        <authorList>
            <person name="Li R."/>
            <person name="Bekaert M."/>
        </authorList>
    </citation>
    <scope>NUCLEOTIDE SEQUENCE [LARGE SCALE GENOMIC DNA]</scope>
    <source>
        <strain evidence="4">wild</strain>
    </source>
</reference>
<dbReference type="PANTHER" id="PTHR46963">
    <property type="entry name" value="SIMILAR TO RIKEN CDNA E130308A19"/>
    <property type="match status" value="1"/>
</dbReference>
<organism evidence="3 4">
    <name type="scientific">Mytilus coruscus</name>
    <name type="common">Sea mussel</name>
    <dbReference type="NCBI Taxonomy" id="42192"/>
    <lineage>
        <taxon>Eukaryota</taxon>
        <taxon>Metazoa</taxon>
        <taxon>Spiralia</taxon>
        <taxon>Lophotrochozoa</taxon>
        <taxon>Mollusca</taxon>
        <taxon>Bivalvia</taxon>
        <taxon>Autobranchia</taxon>
        <taxon>Pteriomorphia</taxon>
        <taxon>Mytilida</taxon>
        <taxon>Mytiloidea</taxon>
        <taxon>Mytilidae</taxon>
        <taxon>Mytilinae</taxon>
        <taxon>Mytilus</taxon>
    </lineage>
</organism>
<accession>A0A6J8CQ81</accession>
<gene>
    <name evidence="3" type="ORF">MCOR_32049</name>
</gene>
<keyword evidence="1" id="KW-0233">DNA recombination</keyword>
<keyword evidence="2" id="KW-0812">Transmembrane</keyword>
<proteinExistence type="predicted"/>